<comment type="cofactor">
    <cofactor evidence="1 13 14">
        <name>pyridoxal 5'-phosphate</name>
        <dbReference type="ChEBI" id="CHEBI:597326"/>
    </cofactor>
</comment>
<name>A0A1Q5PVZ1_9ACTO</name>
<dbReference type="GO" id="GO:0006567">
    <property type="term" value="P:L-threonine catabolic process"/>
    <property type="evidence" value="ECO:0007669"/>
    <property type="project" value="TreeGrafter"/>
</dbReference>
<dbReference type="PIRSF" id="PIRSF038945">
    <property type="entry name" value="Thr_synthase"/>
    <property type="match status" value="1"/>
</dbReference>
<dbReference type="GO" id="GO:0004794">
    <property type="term" value="F:threonine deaminase activity"/>
    <property type="evidence" value="ECO:0007669"/>
    <property type="project" value="TreeGrafter"/>
</dbReference>
<dbReference type="PANTHER" id="PTHR48078:SF6">
    <property type="entry name" value="L-THREONINE DEHYDRATASE CATABOLIC TDCB"/>
    <property type="match status" value="1"/>
</dbReference>
<comment type="caution">
    <text evidence="17">The sequence shown here is derived from an EMBL/GenBank/DDBJ whole genome shotgun (WGS) entry which is preliminary data.</text>
</comment>
<comment type="similarity">
    <text evidence="4 13">Belongs to the threonine synthase family.</text>
</comment>
<evidence type="ECO:0000256" key="11">
    <source>
        <dbReference type="ARBA" id="ARBA00049144"/>
    </source>
</evidence>
<dbReference type="InterPro" id="IPR036052">
    <property type="entry name" value="TrpB-like_PALP_sf"/>
</dbReference>
<dbReference type="EMBL" id="MQVS01000005">
    <property type="protein sequence ID" value="OKL51737.1"/>
    <property type="molecule type" value="Genomic_DNA"/>
</dbReference>
<dbReference type="Gene3D" id="3.40.50.1100">
    <property type="match status" value="2"/>
</dbReference>
<dbReference type="InParanoid" id="A0A1Q5PVZ1"/>
<evidence type="ECO:0000256" key="9">
    <source>
        <dbReference type="ARBA" id="ARBA00022898"/>
    </source>
</evidence>
<evidence type="ECO:0000256" key="6">
    <source>
        <dbReference type="ARBA" id="ARBA00018679"/>
    </source>
</evidence>
<dbReference type="GO" id="GO:0006565">
    <property type="term" value="P:L-serine catabolic process"/>
    <property type="evidence" value="ECO:0007669"/>
    <property type="project" value="TreeGrafter"/>
</dbReference>
<evidence type="ECO:0000256" key="15">
    <source>
        <dbReference type="PIRSR" id="PIRSR038945-2"/>
    </source>
</evidence>
<keyword evidence="10 13" id="KW-0456">Lyase</keyword>
<evidence type="ECO:0000256" key="3">
    <source>
        <dbReference type="ARBA" id="ARBA00004979"/>
    </source>
</evidence>
<evidence type="ECO:0000256" key="4">
    <source>
        <dbReference type="ARBA" id="ARBA00005517"/>
    </source>
</evidence>
<feature type="binding site" evidence="14">
    <location>
        <position position="325"/>
    </location>
    <ligand>
        <name>pyridoxal 5'-phosphate</name>
        <dbReference type="ChEBI" id="CHEBI:597326"/>
    </ligand>
</feature>
<dbReference type="Proteomes" id="UP000185612">
    <property type="component" value="Unassembled WGS sequence"/>
</dbReference>
<sequence>MAHQWRGLIEEYRERLPIAADDPVVSLLEGGTPLVPAPALSARVDAQVWVKVEGANPTGSFKDRGMTMAMSKVAATDTQMVVCASTGNTSASAAAYAVAAGLRCAVVLPTGKIAAGKLAQAIVHGAELVAVDGNFDDCLTMARSLAANYPVALVNSVNPYRLQGQKTAAFEIVDALGDAPDIHVLPVGNAGNISAYWMGYREYAGLDAGADFAPQATKTPRMWGVQAAGAAPFVSGAPVAQPETIATAIRIGNPASWELAIAARDQSGGAITAVSDAEILAAQALLAAEVGIFVEPASAASIAGLLAAHARGEVPAGARIVCTVTGNGLKDTATALGERQIEPTVIPPQAAAAAEFLGL</sequence>
<accession>A0A1Q5PVZ1</accession>
<dbReference type="OrthoDB" id="9778118at2"/>
<keyword evidence="18" id="KW-1185">Reference proteome</keyword>
<dbReference type="GO" id="GO:0009097">
    <property type="term" value="P:isoleucine biosynthetic process"/>
    <property type="evidence" value="ECO:0007669"/>
    <property type="project" value="TreeGrafter"/>
</dbReference>
<organism evidence="17 18">
    <name type="scientific">Buchananella hordeovulneris</name>
    <dbReference type="NCBI Taxonomy" id="52770"/>
    <lineage>
        <taxon>Bacteria</taxon>
        <taxon>Bacillati</taxon>
        <taxon>Actinomycetota</taxon>
        <taxon>Actinomycetes</taxon>
        <taxon>Actinomycetales</taxon>
        <taxon>Actinomycetaceae</taxon>
        <taxon>Buchananella</taxon>
    </lineage>
</organism>
<proteinExistence type="inferred from homology"/>
<evidence type="ECO:0000256" key="10">
    <source>
        <dbReference type="ARBA" id="ARBA00023239"/>
    </source>
</evidence>
<evidence type="ECO:0000313" key="17">
    <source>
        <dbReference type="EMBL" id="OKL51737.1"/>
    </source>
</evidence>
<dbReference type="PANTHER" id="PTHR48078">
    <property type="entry name" value="THREONINE DEHYDRATASE, MITOCHONDRIAL-RELATED"/>
    <property type="match status" value="1"/>
</dbReference>
<dbReference type="NCBIfam" id="TIGR00260">
    <property type="entry name" value="thrC"/>
    <property type="match status" value="1"/>
</dbReference>
<evidence type="ECO:0000256" key="12">
    <source>
        <dbReference type="NCBIfam" id="TIGR00260"/>
    </source>
</evidence>
<dbReference type="FunFam" id="3.40.50.1100:FF:000013">
    <property type="entry name" value="Threonine synthase"/>
    <property type="match status" value="1"/>
</dbReference>
<dbReference type="CDD" id="cd01563">
    <property type="entry name" value="Thr-synth_1"/>
    <property type="match status" value="1"/>
</dbReference>
<comment type="function">
    <text evidence="2 13">Catalyzes the gamma-elimination of phosphate from L-phosphohomoserine and the beta-addition of water to produce L-threonine.</text>
</comment>
<dbReference type="FunCoup" id="A0A1Q5PVZ1">
    <property type="interactions" value="116"/>
</dbReference>
<dbReference type="EC" id="4.2.3.1" evidence="5 12"/>
<keyword evidence="8 13" id="KW-0791">Threonine biosynthesis</keyword>
<comment type="pathway">
    <text evidence="3 13">Amino-acid biosynthesis; L-threonine biosynthesis; L-threonine from L-aspartate: step 5/5.</text>
</comment>
<feature type="modified residue" description="N6-(pyridoxal phosphate)lysine" evidence="15">
    <location>
        <position position="62"/>
    </location>
</feature>
<dbReference type="Pfam" id="PF00291">
    <property type="entry name" value="PALP"/>
    <property type="match status" value="1"/>
</dbReference>
<dbReference type="STRING" id="52770.BSZ40_06200"/>
<evidence type="ECO:0000259" key="16">
    <source>
        <dbReference type="Pfam" id="PF00291"/>
    </source>
</evidence>
<keyword evidence="7 13" id="KW-0028">Amino-acid biosynthesis</keyword>
<dbReference type="UniPathway" id="UPA00050">
    <property type="reaction ID" value="UER00065"/>
</dbReference>
<dbReference type="InterPro" id="IPR026260">
    <property type="entry name" value="Thr_Synthase_bac/arc"/>
</dbReference>
<dbReference type="InterPro" id="IPR050147">
    <property type="entry name" value="Ser/Thr_Dehydratase"/>
</dbReference>
<evidence type="ECO:0000256" key="5">
    <source>
        <dbReference type="ARBA" id="ARBA00013028"/>
    </source>
</evidence>
<feature type="binding site" evidence="14">
    <location>
        <begin position="188"/>
        <end position="192"/>
    </location>
    <ligand>
        <name>pyridoxal 5'-phosphate</name>
        <dbReference type="ChEBI" id="CHEBI:597326"/>
    </ligand>
</feature>
<dbReference type="GO" id="GO:0030170">
    <property type="term" value="F:pyridoxal phosphate binding"/>
    <property type="evidence" value="ECO:0007669"/>
    <property type="project" value="InterPro"/>
</dbReference>
<dbReference type="GO" id="GO:0009088">
    <property type="term" value="P:threonine biosynthetic process"/>
    <property type="evidence" value="ECO:0007669"/>
    <property type="project" value="UniProtKB-UniRule"/>
</dbReference>
<keyword evidence="9 13" id="KW-0663">Pyridoxal phosphate</keyword>
<evidence type="ECO:0000256" key="8">
    <source>
        <dbReference type="ARBA" id="ARBA00022697"/>
    </source>
</evidence>
<evidence type="ECO:0000313" key="18">
    <source>
        <dbReference type="Proteomes" id="UP000185612"/>
    </source>
</evidence>
<evidence type="ECO:0000256" key="13">
    <source>
        <dbReference type="PIRNR" id="PIRNR038945"/>
    </source>
</evidence>
<gene>
    <name evidence="17" type="ORF">BSZ40_06200</name>
</gene>
<dbReference type="GO" id="GO:0003941">
    <property type="term" value="F:L-serine ammonia-lyase activity"/>
    <property type="evidence" value="ECO:0007669"/>
    <property type="project" value="TreeGrafter"/>
</dbReference>
<dbReference type="InterPro" id="IPR000634">
    <property type="entry name" value="Ser/Thr_deHydtase_PyrdxlP-BS"/>
</dbReference>
<feature type="domain" description="Tryptophan synthase beta chain-like PALP" evidence="16">
    <location>
        <begin position="25"/>
        <end position="326"/>
    </location>
</feature>
<dbReference type="InterPro" id="IPR001926">
    <property type="entry name" value="TrpB-like_PALP"/>
</dbReference>
<dbReference type="GO" id="GO:0004795">
    <property type="term" value="F:threonine synthase activity"/>
    <property type="evidence" value="ECO:0007669"/>
    <property type="project" value="UniProtKB-UniRule"/>
</dbReference>
<feature type="binding site" evidence="14">
    <location>
        <position position="88"/>
    </location>
    <ligand>
        <name>pyridoxal 5'-phosphate</name>
        <dbReference type="ChEBI" id="CHEBI:597326"/>
    </ligand>
</feature>
<evidence type="ECO:0000256" key="14">
    <source>
        <dbReference type="PIRSR" id="PIRSR038945-1"/>
    </source>
</evidence>
<dbReference type="FunFam" id="3.40.50.1100:FF:000014">
    <property type="entry name" value="Threonine synthase"/>
    <property type="match status" value="1"/>
</dbReference>
<comment type="catalytic activity">
    <reaction evidence="11 13">
        <text>O-phospho-L-homoserine + H2O = L-threonine + phosphate</text>
        <dbReference type="Rhea" id="RHEA:10840"/>
        <dbReference type="ChEBI" id="CHEBI:15377"/>
        <dbReference type="ChEBI" id="CHEBI:43474"/>
        <dbReference type="ChEBI" id="CHEBI:57590"/>
        <dbReference type="ChEBI" id="CHEBI:57926"/>
        <dbReference type="EC" id="4.2.3.1"/>
    </reaction>
</comment>
<dbReference type="SUPFAM" id="SSF53686">
    <property type="entry name" value="Tryptophan synthase beta subunit-like PLP-dependent enzymes"/>
    <property type="match status" value="1"/>
</dbReference>
<dbReference type="AlphaFoldDB" id="A0A1Q5PVZ1"/>
<evidence type="ECO:0000256" key="7">
    <source>
        <dbReference type="ARBA" id="ARBA00022605"/>
    </source>
</evidence>
<evidence type="ECO:0000256" key="1">
    <source>
        <dbReference type="ARBA" id="ARBA00001933"/>
    </source>
</evidence>
<dbReference type="RefSeq" id="WP_073824320.1">
    <property type="nucleotide sequence ID" value="NZ_MQVS01000005.1"/>
</dbReference>
<dbReference type="InterPro" id="IPR004450">
    <property type="entry name" value="Thr_synthase-like"/>
</dbReference>
<reference evidence="18" key="1">
    <citation type="submission" date="2016-12" db="EMBL/GenBank/DDBJ databases">
        <authorList>
            <person name="Meng X."/>
        </authorList>
    </citation>
    <scope>NUCLEOTIDE SEQUENCE [LARGE SCALE GENOMIC DNA]</scope>
    <source>
        <strain evidence="18">DSM 20732</strain>
    </source>
</reference>
<dbReference type="PROSITE" id="PS00165">
    <property type="entry name" value="DEHYDRATASE_SER_THR"/>
    <property type="match status" value="1"/>
</dbReference>
<evidence type="ECO:0000256" key="2">
    <source>
        <dbReference type="ARBA" id="ARBA00003648"/>
    </source>
</evidence>
<protein>
    <recommendedName>
        <fullName evidence="6 12">Threonine synthase</fullName>
        <ecNumber evidence="5 12">4.2.3.1</ecNumber>
    </recommendedName>
</protein>